<dbReference type="OrthoDB" id="479699at2"/>
<keyword evidence="3" id="KW-0408">Iron</keyword>
<evidence type="ECO:0000256" key="2">
    <source>
        <dbReference type="ARBA" id="ARBA00022723"/>
    </source>
</evidence>
<dbReference type="EMBL" id="RJTL01000010">
    <property type="protein sequence ID" value="RNM08442.1"/>
    <property type="molecule type" value="Genomic_DNA"/>
</dbReference>
<comment type="cofactor">
    <cofactor evidence="1">
        <name>Fe(2+)</name>
        <dbReference type="ChEBI" id="CHEBI:29033"/>
    </cofactor>
</comment>
<evidence type="ECO:0000259" key="4">
    <source>
        <dbReference type="PROSITE" id="PS51184"/>
    </source>
</evidence>
<evidence type="ECO:0000313" key="5">
    <source>
        <dbReference type="EMBL" id="RNM08442.1"/>
    </source>
</evidence>
<dbReference type="InterPro" id="IPR003347">
    <property type="entry name" value="JmjC_dom"/>
</dbReference>
<dbReference type="SUPFAM" id="SSF51197">
    <property type="entry name" value="Clavaminate synthase-like"/>
    <property type="match status" value="1"/>
</dbReference>
<evidence type="ECO:0000256" key="3">
    <source>
        <dbReference type="ARBA" id="ARBA00023004"/>
    </source>
</evidence>
<feature type="domain" description="JmjC" evidence="4">
    <location>
        <begin position="63"/>
        <end position="223"/>
    </location>
</feature>
<evidence type="ECO:0000256" key="1">
    <source>
        <dbReference type="ARBA" id="ARBA00001954"/>
    </source>
</evidence>
<proteinExistence type="predicted"/>
<dbReference type="RefSeq" id="WP_058907587.1">
    <property type="nucleotide sequence ID" value="NZ_JAAWVG010000011.1"/>
</dbReference>
<sequence length="377" mass="41817">MQLIGFTPGGTARKFRLEEVLPGFEYSLSDFEVDLWINRFRVDQNIRMAGADKEIFPTVAAARQDALQWIFEGLANGYTAIFNKLNLCNPCVAGLCDEITRAYPEGARTFVTAFLSPSSQHCFGYHYDEVDVFLVQIHGTKSWSIAEPSTPFPIEGMHKPPVTQDQSGREYLRVNLVPGDVLYIPRGHIHRGLPGQTGSLHLSAGVHVPTVADCIIKMVRKASLLEEALRRPLEADQSAEAVREALQALDGQCSTDTAYSKTTMYLPHSSLVSFLRIGSLAPEDVLVRARGEPLNYRLSPEFSTIEVLGLLFDYGVRSEPSAKAAVPAGYFRALQMINDRLDFSPRTLARELDIAIGDALELSRQLLTIGVLEYKHC</sequence>
<accession>A0A454TUE6</accession>
<dbReference type="Pfam" id="PF08007">
    <property type="entry name" value="JmjC_2"/>
    <property type="match status" value="1"/>
</dbReference>
<comment type="caution">
    <text evidence="5">The sequence shown here is derived from an EMBL/GenBank/DDBJ whole genome shotgun (WGS) entry which is preliminary data.</text>
</comment>
<dbReference type="Proteomes" id="UP000271222">
    <property type="component" value="Unassembled WGS sequence"/>
</dbReference>
<keyword evidence="2" id="KW-0479">Metal-binding</keyword>
<dbReference type="PANTHER" id="PTHR13096">
    <property type="entry name" value="MINA53 MYC INDUCED NUCLEAR ANTIGEN"/>
    <property type="match status" value="1"/>
</dbReference>
<evidence type="ECO:0000313" key="6">
    <source>
        <dbReference type="Proteomes" id="UP000271222"/>
    </source>
</evidence>
<name>A0A454TUE6_9RALS</name>
<dbReference type="PROSITE" id="PS51184">
    <property type="entry name" value="JMJC"/>
    <property type="match status" value="1"/>
</dbReference>
<dbReference type="Gene3D" id="2.60.120.650">
    <property type="entry name" value="Cupin"/>
    <property type="match status" value="1"/>
</dbReference>
<reference evidence="5 6" key="1">
    <citation type="submission" date="2018-10" db="EMBL/GenBank/DDBJ databases">
        <title>Draft Genome Sequence of Ralstonia pseudosolanacearum (R. solanacearum phylotype I) Strain Tg03 Isolated from Luffa cylindrica in China.</title>
        <authorList>
            <person name="Yuan G.-Q."/>
            <person name="Li Q.-Q."/>
            <person name="Zhang Y.-W."/>
        </authorList>
    </citation>
    <scope>NUCLEOTIDE SEQUENCE [LARGE SCALE GENOMIC DNA]</scope>
    <source>
        <strain evidence="5 6">Tg03</strain>
    </source>
</reference>
<protein>
    <recommendedName>
        <fullName evidence="4">JmjC domain-containing protein</fullName>
    </recommendedName>
</protein>
<dbReference type="PANTHER" id="PTHR13096:SF8">
    <property type="entry name" value="RIBOSOMAL OXYGENASE 1"/>
    <property type="match status" value="1"/>
</dbReference>
<organism evidence="5 6">
    <name type="scientific">Ralstonia pseudosolanacearum</name>
    <dbReference type="NCBI Taxonomy" id="1310165"/>
    <lineage>
        <taxon>Bacteria</taxon>
        <taxon>Pseudomonadati</taxon>
        <taxon>Pseudomonadota</taxon>
        <taxon>Betaproteobacteria</taxon>
        <taxon>Burkholderiales</taxon>
        <taxon>Burkholderiaceae</taxon>
        <taxon>Ralstonia</taxon>
        <taxon>Ralstonia solanacearum species complex</taxon>
    </lineage>
</organism>
<dbReference type="AlphaFoldDB" id="A0A454TUE6"/>
<gene>
    <name evidence="5" type="ORF">EGA29_08210</name>
</gene>
<dbReference type="InterPro" id="IPR039994">
    <property type="entry name" value="NO66-like"/>
</dbReference>
<dbReference type="GO" id="GO:0046872">
    <property type="term" value="F:metal ion binding"/>
    <property type="evidence" value="ECO:0007669"/>
    <property type="project" value="UniProtKB-KW"/>
</dbReference>